<dbReference type="InterPro" id="IPR056180">
    <property type="entry name" value="ZPR1_jr_dom"/>
</dbReference>
<evidence type="ECO:0000259" key="1">
    <source>
        <dbReference type="SMART" id="SM00709"/>
    </source>
</evidence>
<name>A0A6B2LGZ0_9EUKA</name>
<evidence type="ECO:0000313" key="2">
    <source>
        <dbReference type="EMBL" id="NDV36342.1"/>
    </source>
</evidence>
<accession>A0A6B2LGZ0</accession>
<reference evidence="2" key="1">
    <citation type="journal article" date="2020" name="J. Eukaryot. Microbiol.">
        <title>De novo Sequencing, Assembly and Annotation of the Transcriptome for the Free-Living Testate Amoeba Arcella intermedia.</title>
        <authorList>
            <person name="Ribeiro G.M."/>
            <person name="Porfirio-Sousa A.L."/>
            <person name="Maurer-Alcala X.X."/>
            <person name="Katz L.A."/>
            <person name="Lahr D.J.G."/>
        </authorList>
    </citation>
    <scope>NUCLEOTIDE SEQUENCE</scope>
</reference>
<dbReference type="SMART" id="SM00709">
    <property type="entry name" value="Zpr1"/>
    <property type="match status" value="1"/>
</dbReference>
<feature type="domain" description="Zinc finger ZPR1-type" evidence="1">
    <location>
        <begin position="94"/>
        <end position="211"/>
    </location>
</feature>
<proteinExistence type="predicted"/>
<dbReference type="InterPro" id="IPR042451">
    <property type="entry name" value="ZPR1_A/B_dom"/>
</dbReference>
<dbReference type="Pfam" id="PF22794">
    <property type="entry name" value="jr-ZPR1"/>
    <property type="match status" value="1"/>
</dbReference>
<dbReference type="InterPro" id="IPR004457">
    <property type="entry name" value="Znf_ZPR1"/>
</dbReference>
<dbReference type="AlphaFoldDB" id="A0A6B2LGZ0"/>
<dbReference type="Gene3D" id="2.60.120.1040">
    <property type="entry name" value="ZPR1, A/B domain"/>
    <property type="match status" value="1"/>
</dbReference>
<sequence length="221" mass="25039">MNSCKLNLGHQEVERIVSEIDQIFSLIQSSGGEWLSVEAATQALVYELGYEDVDHLEDALNCSFPEFLSSLPTIETKYDDVMGMMVMRSSEHKTITPSETEGRPLKLIYRITQREDLTAVCLKSPGAYVEIPEMEFQIGADGQRVIDTIWNHISKAIFNLSVHISVEQPNMDENRRIAITEAIDQLGKYLDVEEPWTWILYDTSGTSEISPSDKVEVIYTD</sequence>
<dbReference type="EMBL" id="GIBP01007373">
    <property type="protein sequence ID" value="NDV36342.1"/>
    <property type="molecule type" value="Transcribed_RNA"/>
</dbReference>
<organism evidence="2">
    <name type="scientific">Arcella intermedia</name>
    <dbReference type="NCBI Taxonomy" id="1963864"/>
    <lineage>
        <taxon>Eukaryota</taxon>
        <taxon>Amoebozoa</taxon>
        <taxon>Tubulinea</taxon>
        <taxon>Elardia</taxon>
        <taxon>Arcellinida</taxon>
        <taxon>Sphaerothecina</taxon>
        <taxon>Arcellidae</taxon>
        <taxon>Arcella</taxon>
    </lineage>
</organism>
<protein>
    <recommendedName>
        <fullName evidence="1">Zinc finger ZPR1-type domain-containing protein</fullName>
    </recommendedName>
</protein>
<dbReference type="GO" id="GO:0008270">
    <property type="term" value="F:zinc ion binding"/>
    <property type="evidence" value="ECO:0007669"/>
    <property type="project" value="InterPro"/>
</dbReference>